<reference evidence="2 3" key="1">
    <citation type="submission" date="2016-06" db="EMBL/GenBank/DDBJ databases">
        <title>Comparative genomics of the ectomycorrhizal sister species Rhizopogon vinicolor and Rhizopogon vesiculosus (Basidiomycota: Boletales) reveals a divergence of the mating type B locus.</title>
        <authorList>
            <consortium name="DOE Joint Genome Institute"/>
            <person name="Mujic A.B."/>
            <person name="Kuo A."/>
            <person name="Tritt A."/>
            <person name="Lipzen A."/>
            <person name="Chen C."/>
            <person name="Johnson J."/>
            <person name="Sharma A."/>
            <person name="Barry K."/>
            <person name="Grigoriev I.V."/>
            <person name="Spatafora J.W."/>
        </authorList>
    </citation>
    <scope>NUCLEOTIDE SEQUENCE [LARGE SCALE GENOMIC DNA]</scope>
    <source>
        <strain evidence="2 3">AM-OR11-026</strain>
    </source>
</reference>
<sequence length="172" mass="19355">MTMLRCTHGSNTPHNSFTNQHSHEFVPVVRDLLEDVESADPDVCHHFDSDNGSALLLKNLFPLPIHNDPGTINQLMGFWGRCEQSFSIEFAFHDQIAAMRGSDSELFSFCVRSATSHITPYFHSTSTTTQGYVLKLIIMLMFIGTLYTPRTPMGQHTYPKASLGASHFPLMY</sequence>
<evidence type="ECO:0000313" key="3">
    <source>
        <dbReference type="Proteomes" id="UP000092154"/>
    </source>
</evidence>
<dbReference type="AlphaFoldDB" id="A0A1B7NEE8"/>
<evidence type="ECO:0000313" key="2">
    <source>
        <dbReference type="EMBL" id="OAX43179.1"/>
    </source>
</evidence>
<proteinExistence type="predicted"/>
<feature type="transmembrane region" description="Helical" evidence="1">
    <location>
        <begin position="132"/>
        <end position="149"/>
    </location>
</feature>
<dbReference type="OrthoDB" id="10508323at2759"/>
<dbReference type="EMBL" id="KV448142">
    <property type="protein sequence ID" value="OAX43179.1"/>
    <property type="molecule type" value="Genomic_DNA"/>
</dbReference>
<gene>
    <name evidence="2" type="ORF">K503DRAFT_210353</name>
</gene>
<dbReference type="InParanoid" id="A0A1B7NEE8"/>
<protein>
    <submittedName>
        <fullName evidence="2">Uncharacterized protein</fullName>
    </submittedName>
</protein>
<name>A0A1B7NEE8_9AGAM</name>
<keyword evidence="1" id="KW-0472">Membrane</keyword>
<accession>A0A1B7NEE8</accession>
<organism evidence="2 3">
    <name type="scientific">Rhizopogon vinicolor AM-OR11-026</name>
    <dbReference type="NCBI Taxonomy" id="1314800"/>
    <lineage>
        <taxon>Eukaryota</taxon>
        <taxon>Fungi</taxon>
        <taxon>Dikarya</taxon>
        <taxon>Basidiomycota</taxon>
        <taxon>Agaricomycotina</taxon>
        <taxon>Agaricomycetes</taxon>
        <taxon>Agaricomycetidae</taxon>
        <taxon>Boletales</taxon>
        <taxon>Suillineae</taxon>
        <taxon>Rhizopogonaceae</taxon>
        <taxon>Rhizopogon</taxon>
    </lineage>
</organism>
<evidence type="ECO:0000256" key="1">
    <source>
        <dbReference type="SAM" id="Phobius"/>
    </source>
</evidence>
<keyword evidence="1" id="KW-0812">Transmembrane</keyword>
<dbReference type="Proteomes" id="UP000092154">
    <property type="component" value="Unassembled WGS sequence"/>
</dbReference>
<keyword evidence="3" id="KW-1185">Reference proteome</keyword>
<keyword evidence="1" id="KW-1133">Transmembrane helix</keyword>